<dbReference type="AlphaFoldDB" id="A0A7W8GCT5"/>
<dbReference type="RefSeq" id="WP_184024630.1">
    <property type="nucleotide sequence ID" value="NZ_JACHFN010000001.1"/>
</dbReference>
<sequence length="79" mass="8872">MLGPRPTLTLSTPAPVRPEMQRRLRLLIQARCGPCVVILRPADDPWATQTTYALSGPWRLSRADVHHRLVCIFDSLVSP</sequence>
<protein>
    <submittedName>
        <fullName evidence="1">Uncharacterized protein</fullName>
    </submittedName>
</protein>
<evidence type="ECO:0000313" key="1">
    <source>
        <dbReference type="EMBL" id="MBB5232966.1"/>
    </source>
</evidence>
<keyword evidence="2" id="KW-1185">Reference proteome</keyword>
<comment type="caution">
    <text evidence="1">The sequence shown here is derived from an EMBL/GenBank/DDBJ whole genome shotgun (WGS) entry which is preliminary data.</text>
</comment>
<dbReference type="Proteomes" id="UP000525389">
    <property type="component" value="Unassembled WGS sequence"/>
</dbReference>
<organism evidence="1 2">
    <name type="scientific">Deinococcus budaensis</name>
    <dbReference type="NCBI Taxonomy" id="1665626"/>
    <lineage>
        <taxon>Bacteria</taxon>
        <taxon>Thermotogati</taxon>
        <taxon>Deinococcota</taxon>
        <taxon>Deinococci</taxon>
        <taxon>Deinococcales</taxon>
        <taxon>Deinococcaceae</taxon>
        <taxon>Deinococcus</taxon>
    </lineage>
</organism>
<evidence type="ECO:0000313" key="2">
    <source>
        <dbReference type="Proteomes" id="UP000525389"/>
    </source>
</evidence>
<accession>A0A7W8GCT5</accession>
<reference evidence="1 2" key="1">
    <citation type="submission" date="2020-08" db="EMBL/GenBank/DDBJ databases">
        <title>Genomic Encyclopedia of Type Strains, Phase IV (KMG-IV): sequencing the most valuable type-strain genomes for metagenomic binning, comparative biology and taxonomic classification.</title>
        <authorList>
            <person name="Goeker M."/>
        </authorList>
    </citation>
    <scope>NUCLEOTIDE SEQUENCE [LARGE SCALE GENOMIC DNA]</scope>
    <source>
        <strain evidence="1 2">DSM 101791</strain>
    </source>
</reference>
<proteinExistence type="predicted"/>
<dbReference type="EMBL" id="JACHFN010000001">
    <property type="protein sequence ID" value="MBB5232966.1"/>
    <property type="molecule type" value="Genomic_DNA"/>
</dbReference>
<gene>
    <name evidence="1" type="ORF">HNQ09_000383</name>
</gene>
<name>A0A7W8GCT5_9DEIO</name>